<dbReference type="RefSeq" id="WP_051790718.1">
    <property type="nucleotide sequence ID" value="NZ_CP013251.1"/>
</dbReference>
<dbReference type="OrthoDB" id="517121at2"/>
<gene>
    <name evidence="1" type="ORF">EZMO1_0596</name>
</gene>
<protein>
    <submittedName>
        <fullName evidence="1">Outer membrane protein domain-containing protein</fullName>
    </submittedName>
</protein>
<dbReference type="PATRIC" id="fig|570277.3.peg.640"/>
<evidence type="ECO:0000313" key="1">
    <source>
        <dbReference type="EMBL" id="AMO54838.1"/>
    </source>
</evidence>
<evidence type="ECO:0000313" key="2">
    <source>
        <dbReference type="Proteomes" id="UP000071065"/>
    </source>
</evidence>
<dbReference type="Proteomes" id="UP000071065">
    <property type="component" value="Chromosome"/>
</dbReference>
<name>A0A142B7W2_9GAMM</name>
<organism evidence="1 2">
    <name type="scientific">Endozoicomonas montiporae CL-33</name>
    <dbReference type="NCBI Taxonomy" id="570277"/>
    <lineage>
        <taxon>Bacteria</taxon>
        <taxon>Pseudomonadati</taxon>
        <taxon>Pseudomonadota</taxon>
        <taxon>Gammaproteobacteria</taxon>
        <taxon>Oceanospirillales</taxon>
        <taxon>Endozoicomonadaceae</taxon>
        <taxon>Endozoicomonas</taxon>
    </lineage>
</organism>
<dbReference type="KEGG" id="emp:EZMO1_0596"/>
<accession>A0A142B7W2</accession>
<dbReference type="AlphaFoldDB" id="A0A142B7W2"/>
<proteinExistence type="predicted"/>
<sequence>MKKQIIPFAGLLLLADGTHATTTDVGAGLGTLGGQLTFTNTMDEEYALRLQVNGFKYNYEFKESGVTYEGDLKLVSAGVLGDWHPWKSDFRFTLGAYYNGSQMDADAKASNGTISINGTAYDVNTIGGLEADLNVKEFSPYIGLGFGGVLGESRFLYSFDIGVLYQGKPDIGLKTTKSVNDATLAANIEAQRKKLEDELKTFRWYPVVGFAIHYPF</sequence>
<dbReference type="EMBL" id="CP013251">
    <property type="protein sequence ID" value="AMO54838.1"/>
    <property type="molecule type" value="Genomic_DNA"/>
</dbReference>
<dbReference type="STRING" id="570277.EZMO1_0596"/>
<reference evidence="1 2" key="1">
    <citation type="journal article" date="2016" name="Front. Microbiol.">
        <title>Genomic Insight into the Host-Endosymbiont Relationship of Endozoicomonas montiporae CL-33(T) with its Coral Host.</title>
        <authorList>
            <person name="Ding J.-Y."/>
            <person name="Shiu J.-H."/>
            <person name="Chen W.-M."/>
            <person name="Chiang Y.-R."/>
            <person name="Tang S.-L."/>
        </authorList>
    </citation>
    <scope>NUCLEOTIDE SEQUENCE [LARGE SCALE GENOMIC DNA]</scope>
    <source>
        <strain evidence="1 2">CL-33</strain>
    </source>
</reference>
<dbReference type="Gene3D" id="2.40.160.170">
    <property type="match status" value="1"/>
</dbReference>